<sequence length="50" mass="5149">MAILGPVVVLALLMALQRLESALLPDGDEEAARHPDAPAATPEAGPFESP</sequence>
<organism evidence="2 3">
    <name type="scientific">Actinomadura alba</name>
    <dbReference type="NCBI Taxonomy" id="406431"/>
    <lineage>
        <taxon>Bacteria</taxon>
        <taxon>Bacillati</taxon>
        <taxon>Actinomycetota</taxon>
        <taxon>Actinomycetes</taxon>
        <taxon>Streptosporangiales</taxon>
        <taxon>Thermomonosporaceae</taxon>
        <taxon>Actinomadura</taxon>
    </lineage>
</organism>
<reference evidence="2 3" key="1">
    <citation type="submission" date="2020-06" db="EMBL/GenBank/DDBJ databases">
        <title>Actinomadura xiongansis sp. nov., isolated from soil of Baiyangdian.</title>
        <authorList>
            <person name="Zhang X."/>
        </authorList>
    </citation>
    <scope>NUCLEOTIDE SEQUENCE [LARGE SCALE GENOMIC DNA]</scope>
    <source>
        <strain evidence="2 3">HBUM206468</strain>
    </source>
</reference>
<gene>
    <name evidence="2" type="ORF">HKK74_37270</name>
</gene>
<evidence type="ECO:0000256" key="1">
    <source>
        <dbReference type="SAM" id="MobiDB-lite"/>
    </source>
</evidence>
<evidence type="ECO:0000313" key="2">
    <source>
        <dbReference type="EMBL" id="MBC6471101.1"/>
    </source>
</evidence>
<accession>A0ABR7M241</accession>
<evidence type="ECO:0000313" key="3">
    <source>
        <dbReference type="Proteomes" id="UP000805614"/>
    </source>
</evidence>
<dbReference type="RefSeq" id="WP_187248143.1">
    <property type="nucleotide sequence ID" value="NZ_BAAAOK010000007.1"/>
</dbReference>
<dbReference type="Proteomes" id="UP000805614">
    <property type="component" value="Unassembled WGS sequence"/>
</dbReference>
<comment type="caution">
    <text evidence="2">The sequence shown here is derived from an EMBL/GenBank/DDBJ whole genome shotgun (WGS) entry which is preliminary data.</text>
</comment>
<keyword evidence="3" id="KW-1185">Reference proteome</keyword>
<name>A0ABR7M241_9ACTN</name>
<dbReference type="EMBL" id="JABVEC010000057">
    <property type="protein sequence ID" value="MBC6471101.1"/>
    <property type="molecule type" value="Genomic_DNA"/>
</dbReference>
<protein>
    <submittedName>
        <fullName evidence="2">Uncharacterized protein</fullName>
    </submittedName>
</protein>
<proteinExistence type="predicted"/>
<feature type="region of interest" description="Disordered" evidence="1">
    <location>
        <begin position="27"/>
        <end position="50"/>
    </location>
</feature>